<name>A0AAD7DG20_MYCRO</name>
<reference evidence="1" key="1">
    <citation type="submission" date="2023-03" db="EMBL/GenBank/DDBJ databases">
        <title>Massive genome expansion in bonnet fungi (Mycena s.s.) driven by repeated elements and novel gene families across ecological guilds.</title>
        <authorList>
            <consortium name="Lawrence Berkeley National Laboratory"/>
            <person name="Harder C.B."/>
            <person name="Miyauchi S."/>
            <person name="Viragh M."/>
            <person name="Kuo A."/>
            <person name="Thoen E."/>
            <person name="Andreopoulos B."/>
            <person name="Lu D."/>
            <person name="Skrede I."/>
            <person name="Drula E."/>
            <person name="Henrissat B."/>
            <person name="Morin E."/>
            <person name="Kohler A."/>
            <person name="Barry K."/>
            <person name="LaButti K."/>
            <person name="Morin E."/>
            <person name="Salamov A."/>
            <person name="Lipzen A."/>
            <person name="Mereny Z."/>
            <person name="Hegedus B."/>
            <person name="Baldrian P."/>
            <person name="Stursova M."/>
            <person name="Weitz H."/>
            <person name="Taylor A."/>
            <person name="Grigoriev I.V."/>
            <person name="Nagy L.G."/>
            <person name="Martin F."/>
            <person name="Kauserud H."/>
        </authorList>
    </citation>
    <scope>NUCLEOTIDE SEQUENCE</scope>
    <source>
        <strain evidence="1">CBHHK067</strain>
    </source>
</reference>
<evidence type="ECO:0000313" key="1">
    <source>
        <dbReference type="EMBL" id="KAJ7690736.1"/>
    </source>
</evidence>
<evidence type="ECO:0000313" key="2">
    <source>
        <dbReference type="Proteomes" id="UP001221757"/>
    </source>
</evidence>
<accession>A0AAD7DG20</accession>
<protein>
    <submittedName>
        <fullName evidence="1">Uncharacterized protein</fullName>
    </submittedName>
</protein>
<organism evidence="1 2">
    <name type="scientific">Mycena rosella</name>
    <name type="common">Pink bonnet</name>
    <name type="synonym">Agaricus rosellus</name>
    <dbReference type="NCBI Taxonomy" id="1033263"/>
    <lineage>
        <taxon>Eukaryota</taxon>
        <taxon>Fungi</taxon>
        <taxon>Dikarya</taxon>
        <taxon>Basidiomycota</taxon>
        <taxon>Agaricomycotina</taxon>
        <taxon>Agaricomycetes</taxon>
        <taxon>Agaricomycetidae</taxon>
        <taxon>Agaricales</taxon>
        <taxon>Marasmiineae</taxon>
        <taxon>Mycenaceae</taxon>
        <taxon>Mycena</taxon>
    </lineage>
</organism>
<gene>
    <name evidence="1" type="ORF">B0H17DRAFT_1134245</name>
</gene>
<proteinExistence type="predicted"/>
<dbReference type="AlphaFoldDB" id="A0AAD7DG20"/>
<dbReference type="Proteomes" id="UP001221757">
    <property type="component" value="Unassembled WGS sequence"/>
</dbReference>
<keyword evidence="2" id="KW-1185">Reference proteome</keyword>
<sequence>MKKRALCIPGIRLKLRARDHVIGVNDVLPLCGTLKSSAPALMKSKTAVELGALKKSRQQLGLPLLEIHTLEKPGCTSYSPPPLDALLAARDTAAFGLGVPAFPAPATVFGGGLIELGGLKQSPSAKDQSLAIPSNVNARTIEHTPPPLSSFPIIPSAFHSALASNGFAPVSAILRTCKISHLAWTLGEEQALWSVWEREGIGTRTGF</sequence>
<dbReference type="EMBL" id="JARKIE010000063">
    <property type="protein sequence ID" value="KAJ7690736.1"/>
    <property type="molecule type" value="Genomic_DNA"/>
</dbReference>
<comment type="caution">
    <text evidence="1">The sequence shown here is derived from an EMBL/GenBank/DDBJ whole genome shotgun (WGS) entry which is preliminary data.</text>
</comment>